<comment type="caution">
    <text evidence="1">The sequence shown here is derived from an EMBL/GenBank/DDBJ whole genome shotgun (WGS) entry which is preliminary data.</text>
</comment>
<name>A0A426XP12_ENSVE</name>
<dbReference type="Proteomes" id="UP000287651">
    <property type="component" value="Unassembled WGS sequence"/>
</dbReference>
<proteinExistence type="predicted"/>
<evidence type="ECO:0000313" key="1">
    <source>
        <dbReference type="EMBL" id="RRT41162.1"/>
    </source>
</evidence>
<reference evidence="1 2" key="1">
    <citation type="journal article" date="2014" name="Agronomy (Basel)">
        <title>A Draft Genome Sequence for Ensete ventricosum, the Drought-Tolerant Tree Against Hunger.</title>
        <authorList>
            <person name="Harrison J."/>
            <person name="Moore K.A."/>
            <person name="Paszkiewicz K."/>
            <person name="Jones T."/>
            <person name="Grant M."/>
            <person name="Ambacheew D."/>
            <person name="Muzemil S."/>
            <person name="Studholme D.J."/>
        </authorList>
    </citation>
    <scope>NUCLEOTIDE SEQUENCE [LARGE SCALE GENOMIC DNA]</scope>
</reference>
<sequence length="111" mass="12164">MRQCDATSNNMVVDENEEKAERCDIDADASHASSSSFGATPLYLTCLPSLPPPSSSVMQMQSGAKGGRGDRAVQRRCKCLTSLFLLWHQRKCVNFLPKCLRPGDLADPIHP</sequence>
<organism evidence="1 2">
    <name type="scientific">Ensete ventricosum</name>
    <name type="common">Abyssinian banana</name>
    <name type="synonym">Musa ensete</name>
    <dbReference type="NCBI Taxonomy" id="4639"/>
    <lineage>
        <taxon>Eukaryota</taxon>
        <taxon>Viridiplantae</taxon>
        <taxon>Streptophyta</taxon>
        <taxon>Embryophyta</taxon>
        <taxon>Tracheophyta</taxon>
        <taxon>Spermatophyta</taxon>
        <taxon>Magnoliopsida</taxon>
        <taxon>Liliopsida</taxon>
        <taxon>Zingiberales</taxon>
        <taxon>Musaceae</taxon>
        <taxon>Ensete</taxon>
    </lineage>
</organism>
<protein>
    <submittedName>
        <fullName evidence="1">Uncharacterized protein</fullName>
    </submittedName>
</protein>
<evidence type="ECO:0000313" key="2">
    <source>
        <dbReference type="Proteomes" id="UP000287651"/>
    </source>
</evidence>
<dbReference type="EMBL" id="AMZH03018804">
    <property type="protein sequence ID" value="RRT41162.1"/>
    <property type="molecule type" value="Genomic_DNA"/>
</dbReference>
<dbReference type="AlphaFoldDB" id="A0A426XP12"/>
<gene>
    <name evidence="1" type="ORF">B296_00040775</name>
</gene>
<accession>A0A426XP12</accession>